<feature type="transmembrane region" description="Helical" evidence="1">
    <location>
        <begin position="42"/>
        <end position="62"/>
    </location>
</feature>
<dbReference type="AlphaFoldDB" id="A0AAJ3HU60"/>
<keyword evidence="1" id="KW-1133">Transmembrane helix</keyword>
<protein>
    <submittedName>
        <fullName evidence="2">Uncharacterized protein</fullName>
    </submittedName>
</protein>
<evidence type="ECO:0000256" key="1">
    <source>
        <dbReference type="SAM" id="Phobius"/>
    </source>
</evidence>
<sequence length="63" mass="7461">MLFVCQGIAIVYIGVFYQARKRYLAYQQENAKEVPSRFYRIAWGYILLAVCVEIVLLFLIWLP</sequence>
<dbReference type="Proteomes" id="UP000078250">
    <property type="component" value="Unassembled WGS sequence"/>
</dbReference>
<gene>
    <name evidence="2" type="ORF">M997_0530</name>
</gene>
<proteinExistence type="predicted"/>
<keyword evidence="1" id="KW-0472">Membrane</keyword>
<dbReference type="EMBL" id="LXEV01000011">
    <property type="protein sequence ID" value="OAT49320.1"/>
    <property type="molecule type" value="Genomic_DNA"/>
</dbReference>
<reference evidence="2 3" key="1">
    <citation type="submission" date="2016-04" db="EMBL/GenBank/DDBJ databases">
        <title>ATOL: Assembling a taxonomically balanced genome-scale reconstruction of the evolutionary history of the Enterobacteriaceae.</title>
        <authorList>
            <person name="Plunkett G.III."/>
            <person name="Neeno-Eckwall E.C."/>
            <person name="Glasner J.D."/>
            <person name="Perna N.T."/>
        </authorList>
    </citation>
    <scope>NUCLEOTIDE SEQUENCE [LARGE SCALE GENOMIC DNA]</scope>
    <source>
        <strain evidence="2 3">ATCC 700826</strain>
    </source>
</reference>
<name>A0AAJ3HU60_PROHU</name>
<organism evidence="2 3">
    <name type="scientific">Proteus hauseri ATCC 700826</name>
    <dbReference type="NCBI Taxonomy" id="1354271"/>
    <lineage>
        <taxon>Bacteria</taxon>
        <taxon>Pseudomonadati</taxon>
        <taxon>Pseudomonadota</taxon>
        <taxon>Gammaproteobacteria</taxon>
        <taxon>Enterobacterales</taxon>
        <taxon>Morganellaceae</taxon>
        <taxon>Proteus</taxon>
    </lineage>
</organism>
<evidence type="ECO:0000313" key="2">
    <source>
        <dbReference type="EMBL" id="OAT49320.1"/>
    </source>
</evidence>
<keyword evidence="3" id="KW-1185">Reference proteome</keyword>
<keyword evidence="1" id="KW-0812">Transmembrane</keyword>
<evidence type="ECO:0000313" key="3">
    <source>
        <dbReference type="Proteomes" id="UP000078250"/>
    </source>
</evidence>
<accession>A0AAJ3HU60</accession>
<comment type="caution">
    <text evidence="2">The sequence shown here is derived from an EMBL/GenBank/DDBJ whole genome shotgun (WGS) entry which is preliminary data.</text>
</comment>
<dbReference type="RefSeq" id="WP_239994691.1">
    <property type="nucleotide sequence ID" value="NZ_LXEV01000011.1"/>
</dbReference>